<feature type="transmembrane region" description="Helical" evidence="4">
    <location>
        <begin position="101"/>
        <end position="121"/>
    </location>
</feature>
<name>A0A6I6GDT5_9BACT</name>
<dbReference type="Pfam" id="PF07690">
    <property type="entry name" value="MFS_1"/>
    <property type="match status" value="1"/>
</dbReference>
<dbReference type="InterPro" id="IPR020846">
    <property type="entry name" value="MFS_dom"/>
</dbReference>
<organism evidence="6 7">
    <name type="scientific">Phnomibacter ginsenosidimutans</name>
    <dbReference type="NCBI Taxonomy" id="2676868"/>
    <lineage>
        <taxon>Bacteria</taxon>
        <taxon>Pseudomonadati</taxon>
        <taxon>Bacteroidota</taxon>
        <taxon>Chitinophagia</taxon>
        <taxon>Chitinophagales</taxon>
        <taxon>Chitinophagaceae</taxon>
        <taxon>Phnomibacter</taxon>
    </lineage>
</organism>
<keyword evidence="1 4" id="KW-0812">Transmembrane</keyword>
<dbReference type="InterPro" id="IPR036259">
    <property type="entry name" value="MFS_trans_sf"/>
</dbReference>
<feature type="transmembrane region" description="Helical" evidence="4">
    <location>
        <begin position="305"/>
        <end position="329"/>
    </location>
</feature>
<feature type="transmembrane region" description="Helical" evidence="4">
    <location>
        <begin position="341"/>
        <end position="363"/>
    </location>
</feature>
<dbReference type="PANTHER" id="PTHR23521">
    <property type="entry name" value="TRANSPORTER MFS SUPERFAMILY"/>
    <property type="match status" value="1"/>
</dbReference>
<feature type="transmembrane region" description="Helical" evidence="4">
    <location>
        <begin position="76"/>
        <end position="95"/>
    </location>
</feature>
<feature type="transmembrane region" description="Helical" evidence="4">
    <location>
        <begin position="216"/>
        <end position="239"/>
    </location>
</feature>
<accession>A0A6I6GDT5</accession>
<dbReference type="EMBL" id="CP046566">
    <property type="protein sequence ID" value="QGW29983.1"/>
    <property type="molecule type" value="Genomic_DNA"/>
</dbReference>
<dbReference type="Proteomes" id="UP000426027">
    <property type="component" value="Chromosome"/>
</dbReference>
<proteinExistence type="predicted"/>
<feature type="transmembrane region" description="Helical" evidence="4">
    <location>
        <begin position="251"/>
        <end position="271"/>
    </location>
</feature>
<dbReference type="GO" id="GO:0022857">
    <property type="term" value="F:transmembrane transporter activity"/>
    <property type="evidence" value="ECO:0007669"/>
    <property type="project" value="InterPro"/>
</dbReference>
<evidence type="ECO:0000256" key="1">
    <source>
        <dbReference type="ARBA" id="ARBA00022692"/>
    </source>
</evidence>
<feature type="domain" description="Major facilitator superfamily (MFS) profile" evidence="5">
    <location>
        <begin position="10"/>
        <end position="393"/>
    </location>
</feature>
<evidence type="ECO:0000313" key="7">
    <source>
        <dbReference type="Proteomes" id="UP000426027"/>
    </source>
</evidence>
<reference evidence="6 7" key="1">
    <citation type="submission" date="2019-11" db="EMBL/GenBank/DDBJ databases">
        <authorList>
            <person name="Im W.T."/>
        </authorList>
    </citation>
    <scope>NUCLEOTIDE SEQUENCE [LARGE SCALE GENOMIC DNA]</scope>
    <source>
        <strain evidence="6 7">SB-02</strain>
    </source>
</reference>
<dbReference type="AlphaFoldDB" id="A0A6I6GDT5"/>
<protein>
    <submittedName>
        <fullName evidence="6">MFS transporter</fullName>
    </submittedName>
</protein>
<feature type="transmembrane region" description="Helical" evidence="4">
    <location>
        <begin position="47"/>
        <end position="69"/>
    </location>
</feature>
<dbReference type="PROSITE" id="PS50850">
    <property type="entry name" value="MFS"/>
    <property type="match status" value="1"/>
</dbReference>
<keyword evidence="7" id="KW-1185">Reference proteome</keyword>
<gene>
    <name evidence="6" type="ORF">GLV81_04505</name>
</gene>
<feature type="transmembrane region" description="Helical" evidence="4">
    <location>
        <begin position="369"/>
        <end position="387"/>
    </location>
</feature>
<dbReference type="InterPro" id="IPR011701">
    <property type="entry name" value="MFS"/>
</dbReference>
<dbReference type="SUPFAM" id="SSF103473">
    <property type="entry name" value="MFS general substrate transporter"/>
    <property type="match status" value="1"/>
</dbReference>
<sequence>MTVQQPPKYILPVIVLAQFLCTSLWFAGNAVMRPLSQELHLDADFVAHLTSSVQLGFITGTLLFAILAIADRFSPATVFMLSAICAGIFNLGMSITDLQPMQVLLFRFFTGFFLAGIYPVGMKIAADYFQQGLGKSLGFLVGALVVGTAFPHLLSNMLQGVPWRYVLYCTTTLAIIGGVGMWLLVPDGPHRSKPQQFSFGAFAAGFRQPHFRQAALGYFGHMWELYAFWAFVPVMLQYYNSTHPQSKIDVPLFAFVIIASGGLACVVAGYLSQSFGTANIASKALLLSCCCCLVSPLLLQQPSTIALLIFLWLWGLFVIADSPLFSSLVAQHAPAQSKGSALTIVNSIGFAITIVSIQTLHFFSDKLPLTFVYMLLAIGPILGLLALRKRITT</sequence>
<keyword evidence="3 4" id="KW-0472">Membrane</keyword>
<dbReference type="Gene3D" id="1.20.1250.20">
    <property type="entry name" value="MFS general substrate transporter like domains"/>
    <property type="match status" value="1"/>
</dbReference>
<dbReference type="KEGG" id="fls:GLV81_04505"/>
<evidence type="ECO:0000313" key="6">
    <source>
        <dbReference type="EMBL" id="QGW29983.1"/>
    </source>
</evidence>
<evidence type="ECO:0000259" key="5">
    <source>
        <dbReference type="PROSITE" id="PS50850"/>
    </source>
</evidence>
<keyword evidence="2 4" id="KW-1133">Transmembrane helix</keyword>
<feature type="transmembrane region" description="Helical" evidence="4">
    <location>
        <begin position="133"/>
        <end position="153"/>
    </location>
</feature>
<evidence type="ECO:0000256" key="2">
    <source>
        <dbReference type="ARBA" id="ARBA00022989"/>
    </source>
</evidence>
<dbReference type="PANTHER" id="PTHR23521:SF3">
    <property type="entry name" value="MFS TRANSPORTER"/>
    <property type="match status" value="1"/>
</dbReference>
<evidence type="ECO:0000256" key="4">
    <source>
        <dbReference type="SAM" id="Phobius"/>
    </source>
</evidence>
<evidence type="ECO:0000256" key="3">
    <source>
        <dbReference type="ARBA" id="ARBA00023136"/>
    </source>
</evidence>
<dbReference type="GO" id="GO:0005886">
    <property type="term" value="C:plasma membrane"/>
    <property type="evidence" value="ECO:0007669"/>
    <property type="project" value="TreeGrafter"/>
</dbReference>
<feature type="transmembrane region" description="Helical" evidence="4">
    <location>
        <begin position="9"/>
        <end position="27"/>
    </location>
</feature>
<feature type="transmembrane region" description="Helical" evidence="4">
    <location>
        <begin position="165"/>
        <end position="185"/>
    </location>
</feature>